<dbReference type="InterPro" id="IPR001480">
    <property type="entry name" value="Bulb-type_lectin_dom"/>
</dbReference>
<evidence type="ECO:0000256" key="5">
    <source>
        <dbReference type="PROSITE-ProRule" id="PRU10141"/>
    </source>
</evidence>
<feature type="signal peptide" evidence="7">
    <location>
        <begin position="1"/>
        <end position="21"/>
    </location>
</feature>
<comment type="caution">
    <text evidence="10">The sequence shown here is derived from an EMBL/GenBank/DDBJ whole genome shotgun (WGS) entry which is preliminary data.</text>
</comment>
<dbReference type="SUPFAM" id="SSF56112">
    <property type="entry name" value="Protein kinase-like (PK-like)"/>
    <property type="match status" value="1"/>
</dbReference>
<evidence type="ECO:0000256" key="6">
    <source>
        <dbReference type="SAM" id="Phobius"/>
    </source>
</evidence>
<dbReference type="PANTHER" id="PTHR47976:SF49">
    <property type="entry name" value="RECEPTOR-LIKE SERINE_THREONINE-PROTEIN KINASE"/>
    <property type="match status" value="1"/>
</dbReference>
<sequence>MAFLAVLLLILSNIALNSTKAKSQTNQPNIIHLGSSLSPNANTTSWLSPSGLFAFGFYRQDYGFAVGIFMLNQPETTITWTANRDDEPLSSNATLELTLDGELLLRTDQKQGKAKLIAQTSTQATSASMLDSGNFVLYDNVSRVIWQSFDSPTDTILGGQNLTAGKNLVSSKSVSDHSSGRFLLGMQEDGNLVLYPVNSSYITEDCYWASGFNGYSSDLCLNGTGFLYLQGDTDLGRSSNRRILANGSSEDEGNETHAIIHRATLDADGIFRLYSHHVWSNKSSRVLIKWSVLENKCDVKGFCGFNSFCALEGKEAICHCFPGFDFIDPDSKSLGCYQNFDEDNCRENEVSGLIMRYNISSPLENLWWVNYPYSVLPLKEELCSKSCLDDCNCWAVSYTDVNNCRKYKLPLRYGKIIENSTDLAFFKVILGNSDTPTHVPPGRVNPEILVRSKNAPILILALSLGSVAFLCFVFAVSSFVVYKNRAHRYKKLWDSNVGLAEDFALQSFSYNELERATDGFKEELGRGCFGAVYKGTLFGSNKAVAVKRLEKGVEEGIREFRAEMTTIGRTHHRNLVQLIGHFAPDLERKSKIHTRCSQGSFLST</sequence>
<dbReference type="Gene3D" id="3.30.200.20">
    <property type="entry name" value="Phosphorylase Kinase, domain 1"/>
    <property type="match status" value="1"/>
</dbReference>
<dbReference type="InterPro" id="IPR036426">
    <property type="entry name" value="Bulb-type_lectin_dom_sf"/>
</dbReference>
<keyword evidence="6" id="KW-0812">Transmembrane</keyword>
<keyword evidence="4" id="KW-0325">Glycoprotein</keyword>
<dbReference type="InterPro" id="IPR017441">
    <property type="entry name" value="Protein_kinase_ATP_BS"/>
</dbReference>
<evidence type="ECO:0000259" key="8">
    <source>
        <dbReference type="PROSITE" id="PS50011"/>
    </source>
</evidence>
<name>A0AA88A7A1_FICCA</name>
<evidence type="ECO:0000256" key="2">
    <source>
        <dbReference type="ARBA" id="ARBA00022729"/>
    </source>
</evidence>
<protein>
    <submittedName>
        <fullName evidence="10">Uncharacterized protein</fullName>
    </submittedName>
</protein>
<dbReference type="SUPFAM" id="SSF51110">
    <property type="entry name" value="alpha-D-mannose-specific plant lectins"/>
    <property type="match status" value="2"/>
</dbReference>
<dbReference type="InterPro" id="IPR000858">
    <property type="entry name" value="S_locus_glycoprot_dom"/>
</dbReference>
<keyword evidence="6" id="KW-1133">Transmembrane helix</keyword>
<dbReference type="Gene3D" id="2.90.10.10">
    <property type="entry name" value="Bulb-type lectin domain"/>
    <property type="match status" value="1"/>
</dbReference>
<keyword evidence="5" id="KW-0067">ATP-binding</keyword>
<evidence type="ECO:0000256" key="1">
    <source>
        <dbReference type="ARBA" id="ARBA00022536"/>
    </source>
</evidence>
<keyword evidence="11" id="KW-1185">Reference proteome</keyword>
<dbReference type="InterPro" id="IPR051343">
    <property type="entry name" value="G-type_lectin_kinases/EP1-like"/>
</dbReference>
<dbReference type="PANTHER" id="PTHR47976">
    <property type="entry name" value="G-TYPE LECTIN S-RECEPTOR-LIKE SERINE/THREONINE-PROTEIN KINASE SD2-5"/>
    <property type="match status" value="1"/>
</dbReference>
<proteinExistence type="predicted"/>
<dbReference type="AlphaFoldDB" id="A0AA88A7A1"/>
<evidence type="ECO:0000256" key="3">
    <source>
        <dbReference type="ARBA" id="ARBA00023157"/>
    </source>
</evidence>
<dbReference type="GO" id="GO:0048544">
    <property type="term" value="P:recognition of pollen"/>
    <property type="evidence" value="ECO:0007669"/>
    <property type="project" value="InterPro"/>
</dbReference>
<keyword evidence="5" id="KW-0547">Nucleotide-binding</keyword>
<feature type="chain" id="PRO_5041645394" evidence="7">
    <location>
        <begin position="22"/>
        <end position="604"/>
    </location>
</feature>
<evidence type="ECO:0000256" key="4">
    <source>
        <dbReference type="ARBA" id="ARBA00023180"/>
    </source>
</evidence>
<dbReference type="Gene3D" id="2.90.10.30">
    <property type="match status" value="1"/>
</dbReference>
<evidence type="ECO:0000313" key="10">
    <source>
        <dbReference type="EMBL" id="GMN47015.1"/>
    </source>
</evidence>
<feature type="transmembrane region" description="Helical" evidence="6">
    <location>
        <begin position="457"/>
        <end position="482"/>
    </location>
</feature>
<feature type="domain" description="Protein kinase" evidence="8">
    <location>
        <begin position="518"/>
        <end position="604"/>
    </location>
</feature>
<dbReference type="InterPro" id="IPR001245">
    <property type="entry name" value="Ser-Thr/Tyr_kinase_cat_dom"/>
</dbReference>
<dbReference type="PROSITE" id="PS50927">
    <property type="entry name" value="BULB_LECTIN"/>
    <property type="match status" value="1"/>
</dbReference>
<evidence type="ECO:0000313" key="11">
    <source>
        <dbReference type="Proteomes" id="UP001187192"/>
    </source>
</evidence>
<keyword evidence="1" id="KW-0245">EGF-like domain</keyword>
<dbReference type="PROSITE" id="PS50011">
    <property type="entry name" value="PROTEIN_KINASE_DOM"/>
    <property type="match status" value="1"/>
</dbReference>
<dbReference type="InterPro" id="IPR011009">
    <property type="entry name" value="Kinase-like_dom_sf"/>
</dbReference>
<dbReference type="Pfam" id="PF07714">
    <property type="entry name" value="PK_Tyr_Ser-Thr"/>
    <property type="match status" value="1"/>
</dbReference>
<evidence type="ECO:0000259" key="9">
    <source>
        <dbReference type="PROSITE" id="PS50927"/>
    </source>
</evidence>
<keyword evidence="6" id="KW-0472">Membrane</keyword>
<dbReference type="SMART" id="SM00108">
    <property type="entry name" value="B_lectin"/>
    <property type="match status" value="1"/>
</dbReference>
<dbReference type="Pfam" id="PF01453">
    <property type="entry name" value="B_lectin"/>
    <property type="match status" value="1"/>
</dbReference>
<dbReference type="FunFam" id="2.90.10.10:FF:000026">
    <property type="entry name" value="Serine/threonine-protein kinase"/>
    <property type="match status" value="1"/>
</dbReference>
<reference evidence="10" key="1">
    <citation type="submission" date="2023-07" db="EMBL/GenBank/DDBJ databases">
        <title>draft genome sequence of fig (Ficus carica).</title>
        <authorList>
            <person name="Takahashi T."/>
            <person name="Nishimura K."/>
        </authorList>
    </citation>
    <scope>NUCLEOTIDE SEQUENCE</scope>
</reference>
<dbReference type="GO" id="GO:0005524">
    <property type="term" value="F:ATP binding"/>
    <property type="evidence" value="ECO:0007669"/>
    <property type="project" value="UniProtKB-UniRule"/>
</dbReference>
<dbReference type="InterPro" id="IPR000719">
    <property type="entry name" value="Prot_kinase_dom"/>
</dbReference>
<feature type="domain" description="Bulb-type lectin" evidence="9">
    <location>
        <begin position="28"/>
        <end position="150"/>
    </location>
</feature>
<feature type="binding site" evidence="5">
    <location>
        <position position="547"/>
    </location>
    <ligand>
        <name>ATP</name>
        <dbReference type="ChEBI" id="CHEBI:30616"/>
    </ligand>
</feature>
<organism evidence="10 11">
    <name type="scientific">Ficus carica</name>
    <name type="common">Common fig</name>
    <dbReference type="NCBI Taxonomy" id="3494"/>
    <lineage>
        <taxon>Eukaryota</taxon>
        <taxon>Viridiplantae</taxon>
        <taxon>Streptophyta</taxon>
        <taxon>Embryophyta</taxon>
        <taxon>Tracheophyta</taxon>
        <taxon>Spermatophyta</taxon>
        <taxon>Magnoliopsida</taxon>
        <taxon>eudicotyledons</taxon>
        <taxon>Gunneridae</taxon>
        <taxon>Pentapetalae</taxon>
        <taxon>rosids</taxon>
        <taxon>fabids</taxon>
        <taxon>Rosales</taxon>
        <taxon>Moraceae</taxon>
        <taxon>Ficeae</taxon>
        <taxon>Ficus</taxon>
    </lineage>
</organism>
<gene>
    <name evidence="10" type="ORF">TIFTF001_016198</name>
</gene>
<dbReference type="EMBL" id="BTGU01000024">
    <property type="protein sequence ID" value="GMN47015.1"/>
    <property type="molecule type" value="Genomic_DNA"/>
</dbReference>
<dbReference type="Pfam" id="PF00954">
    <property type="entry name" value="S_locus_glycop"/>
    <property type="match status" value="1"/>
</dbReference>
<dbReference type="FunFam" id="2.90.10.30:FF:000001">
    <property type="entry name" value="Serine/threonine-protein kinase"/>
    <property type="match status" value="1"/>
</dbReference>
<evidence type="ECO:0000256" key="7">
    <source>
        <dbReference type="SAM" id="SignalP"/>
    </source>
</evidence>
<dbReference type="PROSITE" id="PS00107">
    <property type="entry name" value="PROTEIN_KINASE_ATP"/>
    <property type="match status" value="1"/>
</dbReference>
<dbReference type="GO" id="GO:0004672">
    <property type="term" value="F:protein kinase activity"/>
    <property type="evidence" value="ECO:0007669"/>
    <property type="project" value="InterPro"/>
</dbReference>
<keyword evidence="2 7" id="KW-0732">Signal</keyword>
<keyword evidence="3" id="KW-1015">Disulfide bond</keyword>
<accession>A0AA88A7A1</accession>
<dbReference type="Proteomes" id="UP001187192">
    <property type="component" value="Unassembled WGS sequence"/>
</dbReference>